<reference evidence="4 5" key="1">
    <citation type="journal article" date="2015" name="Genome Biol. Evol.">
        <title>Comparative Genomics of a Bacterivorous Green Alga Reveals Evolutionary Causalities and Consequences of Phago-Mixotrophic Mode of Nutrition.</title>
        <authorList>
            <person name="Burns J.A."/>
            <person name="Paasch A."/>
            <person name="Narechania A."/>
            <person name="Kim E."/>
        </authorList>
    </citation>
    <scope>NUCLEOTIDE SEQUENCE [LARGE SCALE GENOMIC DNA]</scope>
    <source>
        <strain evidence="4 5">PLY_AMNH</strain>
    </source>
</reference>
<keyword evidence="2" id="KW-1133">Transmembrane helix</keyword>
<comment type="caution">
    <text evidence="4">The sequence shown here is derived from an EMBL/GenBank/DDBJ whole genome shotgun (WGS) entry which is preliminary data.</text>
</comment>
<proteinExistence type="predicted"/>
<dbReference type="EMBL" id="LGRX02032716">
    <property type="protein sequence ID" value="KAK3243675.1"/>
    <property type="molecule type" value="Genomic_DNA"/>
</dbReference>
<feature type="transmembrane region" description="Helical" evidence="2">
    <location>
        <begin position="1649"/>
        <end position="1677"/>
    </location>
</feature>
<feature type="transmembrane region" description="Helical" evidence="2">
    <location>
        <begin position="2044"/>
        <end position="2062"/>
    </location>
</feature>
<sequence>MHLVLSTRTLHPILYLAFLVLSFGCPGDKDADELRVGQTTFPEDGLSTWAISSRKLFSETQSCSCTGNNTGKVTEADQRYGTYCAPWDSIELYCTQGGDHFGETWCEESWCYVSAECGTAATAGASGASGHRSGVNASLYYSSAVCDTSEAASEECGGEEVLDNSTTCDAQSKLYAQPSTEGVHDSAKACCNFCKDNYPEAEYTDYWPNVEPFGYCNCYAYCNTTRCVSQECFGSYGGDVMTLKLPSPLAPLAPEPPSPPSQPSFPPPLPPAPPLFLLGTVVNITDPNPIYAGEHLRAALAESVVETVWLYVDVVLSGDLLPPINRSLGIFGLCASDLATCDISPGEGFQGRIFTVAQAGHLHLEALSLRDGVESEALGGCMLLESKGEATLRGSIVQNCRAMAGGGIACSAGALLRLHNTTITGCVADSNGGGLITDTDAEVYISDGSSVSANSCRSEGGGLYGTAGKLHVSGGSSFVGNSAPAGAGLSVHNSELSLQTGTIVSDNAAFAYGGGLLVIGGTVNMSDAEFTRNFAAERGGGFHVHADTTLSMGPNVTVSDNSCVGSTSGGGAGVSIYYASGEIFDSVIVGNSATGSEGAYGAGIRIYAAENSVVAVRRTYIGNNVAEGYGGGIYLGDEAALSLIDSQVMYNTASEAVGGGLYAGLGSTLNMTRSEVIMNSALAGAGVYTQATLGYIHGSSVSNNTAEGSGGGLLALGDVLVLASRIEHNKAEHGGGISITQGFQLQVEQSHLVNNSALHGGAVHGEDDCELVISGSELSRNSASKDGGAVHAGAYSQVDLRDTLLLENLGYLGGGVYTNTYTTLHITRSAIEQCGGRNGGGIYLSSRVATTLTDSNISSSYALTEGGGIYSESLLSYEMSTLTLSGSRVTDCYAGIRGGGLYAFRTVVTLGQGSPDSWLSNSAYYDGGALYVQNTELYGINVTISMNYAGTSGGGSGGGLLSEASLVELHGATFDSNAAKSTGGSIAAIEGGELTLEAGSFDSNVVEEGRGGGISVHETQATVIRCTMVNCQSAGPGGALSVEHSSVTLTSLRVLRSKSQDQGGAISAVQGVLNMTDIFLEGNVAAIVGGGLHLHESIATVREATFSKGSAARGAAAYLGTSSSLALQDAWLWKNGNNLTEGGGMYLACGASASVRNVLFKENAAHFGAGVMSSCASASFALSLEDSALSFNGVQGSGAGLYFEHLDEHENLTLSNLTFTNNSGGDTGGNNIFWLYRSEDHAALDRVAVDFCEACTADSPLYGTQATTFLVRQGGVAMEQAIVSSSGSEIAPPLEYVALDLYDQVVQALGSPAISVNSASTTDLSAEISGQTLALYDEGAEFSELTLRGTPGHTVTLTFEPDGIPAWDSASVSVTLQNCQVGEVYDAASKSCYECPVDQIVFSNSSSECVKCDTYNYPGINCTGGARFEILAGYWLSPNAQYCGEQDDPEICLLSRVGKCDAAPACTTDAALRKADGISEVPDLVLCNSEQFSGASPYCGGIQPVVCGSDYVQDLLAEDCQKCPALWANLLLVAFGVFVVIGFVCTMYLLYDKLQEADAINKLLRAAKSHRRALKMAQNTLSLLLGYIQVMSQMSNVFRSDILPTTFGYFRALKFVNIEISSTFSVKCLFRMTTSYDDTVEDAESESSFWYSFIEACITPGVLIVMFTIFYLLISILHTSKQRAKREALREEGEFSNTETLRSKVEEMVWRFRTRSLVFAVVLFLLMLVHPGTSTTIFQLFNCVEYQYDAEDMSTQWFLRMDISVECYTDMWWTAFIFALWQIFSFVIGFPLFLLCFMYHIESYNKVLVERKELNRYSSEVRGLGWIPVEEAEFIQLQMEVWQSLLRTRRGGSINQRSSWDNFIRRSVNAEDAGESIDLYMSSSTFELISTEGIDTSAPRVDLFRTPSLRQRSSALWGKVNNNVVPNGTELRNVLMQLQDGHQLPAAMYEKFHSGSVIPVTLLDDERLDTVLEQFKGPFIRSFYFWQCWEITRRLLMTSIVVLVQVVSNENTAIFFGLVVSLISICLHQQYSPYKLDEIDKLQLMILINQALFQLVLLFTIANDDSGPKITTDIMIITSQVVVFAYAAFLIWPIVSPAIRVLSRGTAEHVTSTMRRSSVFFSMYAPRPSTKSDDDGTTLDEEGVGQGHKLPEPDSVRVKSQSSGVQKYTYTNPLSQKGENDDELNDIMLMRDNSAVGNAGMQPAG</sequence>
<dbReference type="InterPro" id="IPR006626">
    <property type="entry name" value="PbH1"/>
</dbReference>
<dbReference type="PANTHER" id="PTHR11319:SF35">
    <property type="entry name" value="OUTER MEMBRANE PROTEIN PMPC-RELATED"/>
    <property type="match status" value="1"/>
</dbReference>
<feature type="compositionally biased region" description="Polar residues" evidence="1">
    <location>
        <begin position="2158"/>
        <end position="2177"/>
    </location>
</feature>
<dbReference type="InterPro" id="IPR011050">
    <property type="entry name" value="Pectin_lyase_fold/virulence"/>
</dbReference>
<feature type="transmembrane region" description="Helical" evidence="2">
    <location>
        <begin position="1771"/>
        <end position="1797"/>
    </location>
</feature>
<dbReference type="Proteomes" id="UP001190700">
    <property type="component" value="Unassembled WGS sequence"/>
</dbReference>
<dbReference type="InterPro" id="IPR012332">
    <property type="entry name" value="Autotransporter_pectin_lyase_C"/>
</dbReference>
<evidence type="ECO:0000256" key="3">
    <source>
        <dbReference type="SAM" id="SignalP"/>
    </source>
</evidence>
<feature type="transmembrane region" description="Helical" evidence="2">
    <location>
        <begin position="1572"/>
        <end position="1590"/>
    </location>
</feature>
<feature type="transmembrane region" description="Helical" evidence="2">
    <location>
        <begin position="1717"/>
        <end position="1741"/>
    </location>
</feature>
<feature type="transmembrane region" description="Helical" evidence="2">
    <location>
        <begin position="1526"/>
        <end position="1551"/>
    </location>
</feature>
<gene>
    <name evidence="4" type="ORF">CYMTET_46687</name>
</gene>
<keyword evidence="3" id="KW-0732">Signal</keyword>
<protein>
    <submittedName>
        <fullName evidence="4">Uncharacterized protein</fullName>
    </submittedName>
</protein>
<feature type="transmembrane region" description="Helical" evidence="2">
    <location>
        <begin position="2074"/>
        <end position="2095"/>
    </location>
</feature>
<evidence type="ECO:0000313" key="5">
    <source>
        <dbReference type="Proteomes" id="UP001190700"/>
    </source>
</evidence>
<accession>A0AAE0BXG8</accession>
<keyword evidence="5" id="KW-1185">Reference proteome</keyword>
<dbReference type="PANTHER" id="PTHR11319">
    <property type="entry name" value="G PROTEIN-COUPLED RECEPTOR-RELATED"/>
    <property type="match status" value="1"/>
</dbReference>
<name>A0AAE0BXG8_9CHLO</name>
<dbReference type="SUPFAM" id="SSF51126">
    <property type="entry name" value="Pectin lyase-like"/>
    <property type="match status" value="3"/>
</dbReference>
<evidence type="ECO:0000313" key="4">
    <source>
        <dbReference type="EMBL" id="KAK3243675.1"/>
    </source>
</evidence>
<dbReference type="SMART" id="SM00710">
    <property type="entry name" value="PbH1"/>
    <property type="match status" value="12"/>
</dbReference>
<keyword evidence="2" id="KW-0812">Transmembrane</keyword>
<keyword evidence="2" id="KW-0472">Membrane</keyword>
<dbReference type="Gene3D" id="2.160.20.20">
    <property type="match status" value="1"/>
</dbReference>
<evidence type="ECO:0000256" key="2">
    <source>
        <dbReference type="SAM" id="Phobius"/>
    </source>
</evidence>
<feature type="signal peptide" evidence="3">
    <location>
        <begin position="1"/>
        <end position="31"/>
    </location>
</feature>
<feature type="region of interest" description="Disordered" evidence="1">
    <location>
        <begin position="2126"/>
        <end position="2183"/>
    </location>
</feature>
<evidence type="ECO:0000256" key="1">
    <source>
        <dbReference type="SAM" id="MobiDB-lite"/>
    </source>
</evidence>
<feature type="chain" id="PRO_5042108334" evidence="3">
    <location>
        <begin position="32"/>
        <end position="2205"/>
    </location>
</feature>
<organism evidence="4 5">
    <name type="scientific">Cymbomonas tetramitiformis</name>
    <dbReference type="NCBI Taxonomy" id="36881"/>
    <lineage>
        <taxon>Eukaryota</taxon>
        <taxon>Viridiplantae</taxon>
        <taxon>Chlorophyta</taxon>
        <taxon>Pyramimonadophyceae</taxon>
        <taxon>Pyramimonadales</taxon>
        <taxon>Pyramimonadaceae</taxon>
        <taxon>Cymbomonas</taxon>
    </lineage>
</organism>